<protein>
    <submittedName>
        <fullName evidence="2">Uncharacterized protein</fullName>
    </submittedName>
</protein>
<dbReference type="Proteomes" id="UP000024635">
    <property type="component" value="Unassembled WGS sequence"/>
</dbReference>
<accession>A0A016SA27</accession>
<comment type="caution">
    <text evidence="2">The sequence shown here is derived from an EMBL/GenBank/DDBJ whole genome shotgun (WGS) entry which is preliminary data.</text>
</comment>
<evidence type="ECO:0000256" key="1">
    <source>
        <dbReference type="SAM" id="MobiDB-lite"/>
    </source>
</evidence>
<evidence type="ECO:0000313" key="3">
    <source>
        <dbReference type="Proteomes" id="UP000024635"/>
    </source>
</evidence>
<name>A0A016SA27_9BILA</name>
<dbReference type="AlphaFoldDB" id="A0A016SA27"/>
<proteinExistence type="predicted"/>
<dbReference type="EMBL" id="JARK01001602">
    <property type="protein sequence ID" value="EYB87261.1"/>
    <property type="molecule type" value="Genomic_DNA"/>
</dbReference>
<evidence type="ECO:0000313" key="2">
    <source>
        <dbReference type="EMBL" id="EYB87261.1"/>
    </source>
</evidence>
<keyword evidence="3" id="KW-1185">Reference proteome</keyword>
<gene>
    <name evidence="2" type="primary">Acey_s0266.g719</name>
    <name evidence="2" type="ORF">Y032_0266g719</name>
</gene>
<reference evidence="3" key="1">
    <citation type="journal article" date="2015" name="Nat. Genet.">
        <title>The genome and transcriptome of the zoonotic hookworm Ancylostoma ceylanicum identify infection-specific gene families.</title>
        <authorList>
            <person name="Schwarz E.M."/>
            <person name="Hu Y."/>
            <person name="Antoshechkin I."/>
            <person name="Miller M.M."/>
            <person name="Sternberg P.W."/>
            <person name="Aroian R.V."/>
        </authorList>
    </citation>
    <scope>NUCLEOTIDE SEQUENCE</scope>
    <source>
        <strain evidence="3">HY135</strain>
    </source>
</reference>
<organism evidence="2 3">
    <name type="scientific">Ancylostoma ceylanicum</name>
    <dbReference type="NCBI Taxonomy" id="53326"/>
    <lineage>
        <taxon>Eukaryota</taxon>
        <taxon>Metazoa</taxon>
        <taxon>Ecdysozoa</taxon>
        <taxon>Nematoda</taxon>
        <taxon>Chromadorea</taxon>
        <taxon>Rhabditida</taxon>
        <taxon>Rhabditina</taxon>
        <taxon>Rhabditomorpha</taxon>
        <taxon>Strongyloidea</taxon>
        <taxon>Ancylostomatidae</taxon>
        <taxon>Ancylostomatinae</taxon>
        <taxon>Ancylostoma</taxon>
    </lineage>
</organism>
<sequence>MGYAHAAAPIRGLERPTFTRSGRGNTRRPQRSAAPRRCCGAPNPRRGVIVTVLPCTFIMATTEMPGCLSIPANVLVENRMRTRRQLKALESGGMEPALLFLENYKRGVGSMSASAHNHNNRSPAYANPLGSVIRYSSKH</sequence>
<feature type="region of interest" description="Disordered" evidence="1">
    <location>
        <begin position="14"/>
        <end position="39"/>
    </location>
</feature>